<dbReference type="GO" id="GO:0004930">
    <property type="term" value="F:G protein-coupled receptor activity"/>
    <property type="evidence" value="ECO:0007669"/>
    <property type="project" value="InterPro"/>
</dbReference>
<organism evidence="3 4">
    <name type="scientific">Pleuronectes platessa</name>
    <name type="common">European plaice</name>
    <dbReference type="NCBI Taxonomy" id="8262"/>
    <lineage>
        <taxon>Eukaryota</taxon>
        <taxon>Metazoa</taxon>
        <taxon>Chordata</taxon>
        <taxon>Craniata</taxon>
        <taxon>Vertebrata</taxon>
        <taxon>Euteleostomi</taxon>
        <taxon>Actinopterygii</taxon>
        <taxon>Neopterygii</taxon>
        <taxon>Teleostei</taxon>
        <taxon>Neoteleostei</taxon>
        <taxon>Acanthomorphata</taxon>
        <taxon>Carangaria</taxon>
        <taxon>Pleuronectiformes</taxon>
        <taxon>Pleuronectoidei</taxon>
        <taxon>Pleuronectidae</taxon>
        <taxon>Pleuronectes</taxon>
    </lineage>
</organism>
<dbReference type="GO" id="GO:0016020">
    <property type="term" value="C:membrane"/>
    <property type="evidence" value="ECO:0007669"/>
    <property type="project" value="InterPro"/>
</dbReference>
<dbReference type="PROSITE" id="PS50227">
    <property type="entry name" value="G_PROTEIN_RECEP_F2_3"/>
    <property type="match status" value="1"/>
</dbReference>
<dbReference type="InterPro" id="IPR036445">
    <property type="entry name" value="GPCR_2_extracell_dom_sf"/>
</dbReference>
<feature type="domain" description="G-protein coupled receptors family 2 profile 1" evidence="2">
    <location>
        <begin position="9"/>
        <end position="44"/>
    </location>
</feature>
<reference evidence="3" key="1">
    <citation type="submission" date="2020-03" db="EMBL/GenBank/DDBJ databases">
        <authorList>
            <person name="Weist P."/>
        </authorList>
    </citation>
    <scope>NUCLEOTIDE SEQUENCE</scope>
</reference>
<keyword evidence="4" id="KW-1185">Reference proteome</keyword>
<accession>A0A9N7VVA7</accession>
<evidence type="ECO:0000313" key="4">
    <source>
        <dbReference type="Proteomes" id="UP001153269"/>
    </source>
</evidence>
<evidence type="ECO:0000259" key="2">
    <source>
        <dbReference type="PROSITE" id="PS50227"/>
    </source>
</evidence>
<proteinExistence type="predicted"/>
<protein>
    <recommendedName>
        <fullName evidence="2">G-protein coupled receptors family 2 profile 1 domain-containing protein</fullName>
    </recommendedName>
</protein>
<dbReference type="SUPFAM" id="SSF111418">
    <property type="entry name" value="Hormone receptor domain"/>
    <property type="match status" value="1"/>
</dbReference>
<dbReference type="EMBL" id="CADEAL010004351">
    <property type="protein sequence ID" value="CAB1457639.1"/>
    <property type="molecule type" value="Genomic_DNA"/>
</dbReference>
<dbReference type="InterPro" id="IPR001879">
    <property type="entry name" value="GPCR_2_extracellular_dom"/>
</dbReference>
<evidence type="ECO:0000256" key="1">
    <source>
        <dbReference type="SAM" id="MobiDB-lite"/>
    </source>
</evidence>
<dbReference type="Pfam" id="PF02793">
    <property type="entry name" value="HRM"/>
    <property type="match status" value="1"/>
</dbReference>
<name>A0A9N7VVA7_PLEPL</name>
<evidence type="ECO:0000313" key="3">
    <source>
        <dbReference type="EMBL" id="CAB1457639.1"/>
    </source>
</evidence>
<dbReference type="PROSITE" id="PS51257">
    <property type="entry name" value="PROKAR_LIPOPROTEIN"/>
    <property type="match status" value="1"/>
</dbReference>
<dbReference type="AlphaFoldDB" id="A0A9N7VVA7"/>
<comment type="caution">
    <text evidence="3">The sequence shown here is derived from an EMBL/GenBank/DDBJ whole genome shotgun (WGS) entry which is preliminary data.</text>
</comment>
<dbReference type="Gene3D" id="4.10.1240.10">
    <property type="entry name" value="GPCR, family 2, extracellular hormone receptor domain"/>
    <property type="match status" value="1"/>
</dbReference>
<gene>
    <name evidence="3" type="ORF">PLEPLA_LOCUS45463</name>
</gene>
<feature type="region of interest" description="Disordered" evidence="1">
    <location>
        <begin position="76"/>
        <end position="106"/>
    </location>
</feature>
<dbReference type="Proteomes" id="UP001153269">
    <property type="component" value="Unassembled WGS sequence"/>
</dbReference>
<sequence length="127" mass="13963">MEFKMEISCPTVWDDIRCWSRAAVGQVVSVSCANVSQLFANNQGGGGHADDLITRWPPPPPLLLLLHRRRRAAAAIRGLSPPSKSKPLTHRRRGIGPPGSERCLTPRLMRLDTEESAHNSNPHTLLG</sequence>